<feature type="transmembrane region" description="Helical" evidence="6">
    <location>
        <begin position="380"/>
        <end position="401"/>
    </location>
</feature>
<keyword evidence="8" id="KW-1185">Reference proteome</keyword>
<evidence type="ECO:0000256" key="2">
    <source>
        <dbReference type="ARBA" id="ARBA00022475"/>
    </source>
</evidence>
<feature type="transmembrane region" description="Helical" evidence="6">
    <location>
        <begin position="152"/>
        <end position="171"/>
    </location>
</feature>
<protein>
    <submittedName>
        <fullName evidence="7">Polysaccharide biosynthesis protein</fullName>
    </submittedName>
</protein>
<dbReference type="eggNOG" id="arCOG02209">
    <property type="taxonomic scope" value="Archaea"/>
</dbReference>
<dbReference type="PANTHER" id="PTHR30250">
    <property type="entry name" value="PST FAMILY PREDICTED COLANIC ACID TRANSPORTER"/>
    <property type="match status" value="1"/>
</dbReference>
<dbReference type="Pfam" id="PF01943">
    <property type="entry name" value="Polysacc_synt"/>
    <property type="match status" value="1"/>
</dbReference>
<evidence type="ECO:0000256" key="5">
    <source>
        <dbReference type="ARBA" id="ARBA00023136"/>
    </source>
</evidence>
<dbReference type="OrthoDB" id="19148at2157"/>
<dbReference type="KEGG" id="mel:Metbo_1956"/>
<name>F0TB30_METLA</name>
<dbReference type="CDD" id="cd13128">
    <property type="entry name" value="MATE_Wzx_like"/>
    <property type="match status" value="1"/>
</dbReference>
<keyword evidence="5 6" id="KW-0472">Membrane</keyword>
<dbReference type="HOGENOM" id="CLU_022017_5_0_2"/>
<evidence type="ECO:0000313" key="7">
    <source>
        <dbReference type="EMBL" id="ADZ10176.1"/>
    </source>
</evidence>
<proteinExistence type="predicted"/>
<dbReference type="Proteomes" id="UP000007490">
    <property type="component" value="Chromosome"/>
</dbReference>
<dbReference type="GeneID" id="10278416"/>
<feature type="transmembrane region" description="Helical" evidence="6">
    <location>
        <begin position="232"/>
        <end position="261"/>
    </location>
</feature>
<evidence type="ECO:0000256" key="3">
    <source>
        <dbReference type="ARBA" id="ARBA00022692"/>
    </source>
</evidence>
<accession>F0TB30</accession>
<feature type="transmembrane region" description="Helical" evidence="6">
    <location>
        <begin position="407"/>
        <end position="428"/>
    </location>
</feature>
<evidence type="ECO:0000313" key="8">
    <source>
        <dbReference type="Proteomes" id="UP000007490"/>
    </source>
</evidence>
<dbReference type="RefSeq" id="WP_013645527.1">
    <property type="nucleotide sequence ID" value="NC_015216.1"/>
</dbReference>
<dbReference type="InterPro" id="IPR050833">
    <property type="entry name" value="Poly_Biosynth_Transport"/>
</dbReference>
<feature type="transmembrane region" description="Helical" evidence="6">
    <location>
        <begin position="86"/>
        <end position="110"/>
    </location>
</feature>
<keyword evidence="2" id="KW-1003">Cell membrane</keyword>
<sequence>MSSKIAKGSIVILIGSFLYRIGGYIYKVAMANLLGPAGYSILSITWPLQGFFIIIAGAGLPPAIAKHVSEYHAQNDTEMVKSIISVAMTMMTGFGLIFSVIIFFLAHPIAVALNNPEATLPFQLIALITPFSVIVGAMRGTFQGFYQMTNILITRAVELIFMVGAAILLVWAGLYVAGAVIGTAIGFMAALGAAVYLFQRDIRTKLSKPRNLLSRASTKLEFSDQLGIAKMLIIFSIPVVITGLAELALYDMATFVIAYYYPGSNLMGYFNVSSTIARLPLIISMAVATSVLPATAEAMSLRDHVLLKTYIRQSYRYVSFVVVPLCVGTVVFANPIIKLLFGQDFLPGVAALQILAAGMLFFTLYTISSSISQGLGKPRLPMYVLVAGITVDLILSLALIPPYGINGAAVATTIASLSIMVTLMWSTLKLANVKLPLGEYGKILLASLIMGAVFMLFPPTVLFLFIGIVVSPFLYLGVLAIIGGLKLEDLKLLYKVANKLGPLSGTIHRMVDILSRYAVE</sequence>
<keyword evidence="3 6" id="KW-0812">Transmembrane</keyword>
<feature type="transmembrane region" description="Helical" evidence="6">
    <location>
        <begin position="276"/>
        <end position="296"/>
    </location>
</feature>
<gene>
    <name evidence="7" type="ordered locus">Metbo_1956</name>
</gene>
<feature type="transmembrane region" description="Helical" evidence="6">
    <location>
        <begin position="122"/>
        <end position="140"/>
    </location>
</feature>
<dbReference type="PANTHER" id="PTHR30250:SF11">
    <property type="entry name" value="O-ANTIGEN TRANSPORTER-RELATED"/>
    <property type="match status" value="1"/>
</dbReference>
<feature type="transmembrane region" description="Helical" evidence="6">
    <location>
        <begin position="7"/>
        <end position="26"/>
    </location>
</feature>
<feature type="transmembrane region" description="Helical" evidence="6">
    <location>
        <begin position="440"/>
        <end position="457"/>
    </location>
</feature>
<feature type="transmembrane region" description="Helical" evidence="6">
    <location>
        <begin position="46"/>
        <end position="65"/>
    </location>
</feature>
<evidence type="ECO:0000256" key="1">
    <source>
        <dbReference type="ARBA" id="ARBA00004651"/>
    </source>
</evidence>
<dbReference type="InterPro" id="IPR002797">
    <property type="entry name" value="Polysacc_synth"/>
</dbReference>
<dbReference type="AlphaFoldDB" id="F0TB30"/>
<organism evidence="7 8">
    <name type="scientific">Methanobacterium lacus (strain AL-21)</name>
    <dbReference type="NCBI Taxonomy" id="877455"/>
    <lineage>
        <taxon>Archaea</taxon>
        <taxon>Methanobacteriati</taxon>
        <taxon>Methanobacteriota</taxon>
        <taxon>Methanomada group</taxon>
        <taxon>Methanobacteria</taxon>
        <taxon>Methanobacteriales</taxon>
        <taxon>Methanobacteriaceae</taxon>
        <taxon>Methanobacterium</taxon>
    </lineage>
</organism>
<dbReference type="STRING" id="877455.Metbo_1956"/>
<feature type="transmembrane region" description="Helical" evidence="6">
    <location>
        <begin position="463"/>
        <end position="485"/>
    </location>
</feature>
<reference evidence="8" key="1">
    <citation type="submission" date="2011-02" db="EMBL/GenBank/DDBJ databases">
        <title>Complete sequence of Methanobacterium sp. AL-21.</title>
        <authorList>
            <consortium name="US DOE Joint Genome Institute"/>
            <person name="Lucas S."/>
            <person name="Copeland A."/>
            <person name="Lapidus A."/>
            <person name="Cheng J.-F."/>
            <person name="Goodwin L."/>
            <person name="Pitluck S."/>
            <person name="Chertkov O."/>
            <person name="Detter J.C."/>
            <person name="Han C."/>
            <person name="Tapia R."/>
            <person name="Land M."/>
            <person name="Hauser L."/>
            <person name="Kyrpides N."/>
            <person name="Ivanova N."/>
            <person name="Mikhailova N."/>
            <person name="Pagani I."/>
            <person name="Cadillo-Quiroz H."/>
            <person name="Imachi H."/>
            <person name="Zinder S."/>
            <person name="Liu W."/>
            <person name="Woyke T."/>
        </authorList>
    </citation>
    <scope>NUCLEOTIDE SEQUENCE [LARGE SCALE GENOMIC DNA]</scope>
    <source>
        <strain evidence="8">AL-21</strain>
    </source>
</reference>
<feature type="transmembrane region" description="Helical" evidence="6">
    <location>
        <begin position="177"/>
        <end position="198"/>
    </location>
</feature>
<feature type="transmembrane region" description="Helical" evidence="6">
    <location>
        <begin position="349"/>
        <end position="368"/>
    </location>
</feature>
<dbReference type="GO" id="GO:0005886">
    <property type="term" value="C:plasma membrane"/>
    <property type="evidence" value="ECO:0007669"/>
    <property type="project" value="UniProtKB-SubCell"/>
</dbReference>
<reference evidence="7 8" key="2">
    <citation type="journal article" date="2014" name="Int. J. Syst. Evol. Microbiol.">
        <title>Methanobacterium paludis sp. nov. and a novel strain of Methanobacterium lacus isolated from northern peatlands.</title>
        <authorList>
            <person name="Cadillo-Quiroz H."/>
            <person name="Brauer S.L."/>
            <person name="Goodson N."/>
            <person name="Yavitt J.B."/>
            <person name="Zinder S.H."/>
        </authorList>
    </citation>
    <scope>NUCLEOTIDE SEQUENCE [LARGE SCALE GENOMIC DNA]</scope>
    <source>
        <strain evidence="7 8">AL-21</strain>
    </source>
</reference>
<feature type="transmembrane region" description="Helical" evidence="6">
    <location>
        <begin position="317"/>
        <end position="337"/>
    </location>
</feature>
<keyword evidence="4 6" id="KW-1133">Transmembrane helix</keyword>
<evidence type="ECO:0000256" key="4">
    <source>
        <dbReference type="ARBA" id="ARBA00022989"/>
    </source>
</evidence>
<comment type="subcellular location">
    <subcellularLocation>
        <location evidence="1">Cell membrane</location>
        <topology evidence="1">Multi-pass membrane protein</topology>
    </subcellularLocation>
</comment>
<dbReference type="EMBL" id="CP002551">
    <property type="protein sequence ID" value="ADZ10176.1"/>
    <property type="molecule type" value="Genomic_DNA"/>
</dbReference>
<evidence type="ECO:0000256" key="6">
    <source>
        <dbReference type="SAM" id="Phobius"/>
    </source>
</evidence>